<dbReference type="AlphaFoldDB" id="A0A7D9H126"/>
<proteinExistence type="predicted"/>
<feature type="compositionally biased region" description="Low complexity" evidence="1">
    <location>
        <begin position="137"/>
        <end position="151"/>
    </location>
</feature>
<sequence length="366" mass="42559">MELRSTRSSKRELNLEDGKILGNDKIGYKTDSVDRKNDMKVENGQESNDDRFNFDDYLADGVPEHFTINIASDHDAIPSGATLLYNAELDGVGKPLGDAYKLDLVDLTQKQKDASSNSKNKHWRKALRTQSERNHSRSNNNNNNNNINLSSDPLTQNTGIKRKQPKGWVDPLSNKLYDVAHRRKEMKERKFGAADRTKSLSEFDECMNAMEKLGRSVKLKARLSLKEQYHRIMKQHLDNKELENLAKVLPELTRVENTSDLNEVCIKYKLTVKELMKFIIRFEDIRIKEQSMKRARTEIRQHRAEPVVDTDDDESTDPINLKEFKERSRKRLRKRNKKYGKIIKVHFYDGVTLVIDPVYNPKVIRD</sequence>
<feature type="domain" description="Something about silencing protein 4" evidence="2">
    <location>
        <begin position="170"/>
        <end position="294"/>
    </location>
</feature>
<feature type="region of interest" description="Disordered" evidence="1">
    <location>
        <begin position="110"/>
        <end position="167"/>
    </location>
</feature>
<gene>
    <name evidence="3" type="ORF">DEBR0S2_06854G</name>
</gene>
<organism evidence="3 4">
    <name type="scientific">Dekkera bruxellensis</name>
    <name type="common">Brettanomyces custersii</name>
    <dbReference type="NCBI Taxonomy" id="5007"/>
    <lineage>
        <taxon>Eukaryota</taxon>
        <taxon>Fungi</taxon>
        <taxon>Dikarya</taxon>
        <taxon>Ascomycota</taxon>
        <taxon>Saccharomycotina</taxon>
        <taxon>Pichiomycetes</taxon>
        <taxon>Pichiales</taxon>
        <taxon>Pichiaceae</taxon>
        <taxon>Brettanomyces</taxon>
    </lineage>
</organism>
<reference evidence="3 4" key="1">
    <citation type="submission" date="2019-07" db="EMBL/GenBank/DDBJ databases">
        <authorList>
            <person name="Friedrich A."/>
            <person name="Schacherer J."/>
        </authorList>
    </citation>
    <scope>NUCLEOTIDE SEQUENCE [LARGE SCALE GENOMIC DNA]</scope>
</reference>
<evidence type="ECO:0000313" key="3">
    <source>
        <dbReference type="EMBL" id="VUG17424.1"/>
    </source>
</evidence>
<keyword evidence="4" id="KW-1185">Reference proteome</keyword>
<dbReference type="EMBL" id="CABFWN010000002">
    <property type="protein sequence ID" value="VUG17424.1"/>
    <property type="molecule type" value="Genomic_DNA"/>
</dbReference>
<name>A0A7D9H126_DEKBR</name>
<dbReference type="InterPro" id="IPR029184">
    <property type="entry name" value="Sas4_dom"/>
</dbReference>
<dbReference type="Proteomes" id="UP000478008">
    <property type="component" value="Unassembled WGS sequence"/>
</dbReference>
<dbReference type="Pfam" id="PF15460">
    <property type="entry name" value="SAS4"/>
    <property type="match status" value="1"/>
</dbReference>
<protein>
    <submittedName>
        <fullName evidence="3">DEBR0S2_06854g1_1</fullName>
    </submittedName>
</protein>
<evidence type="ECO:0000256" key="1">
    <source>
        <dbReference type="SAM" id="MobiDB-lite"/>
    </source>
</evidence>
<accession>A0A7D9H126</accession>
<evidence type="ECO:0000259" key="2">
    <source>
        <dbReference type="Pfam" id="PF15460"/>
    </source>
</evidence>
<evidence type="ECO:0000313" key="4">
    <source>
        <dbReference type="Proteomes" id="UP000478008"/>
    </source>
</evidence>